<name>A0A6A6SQD4_9PLEO</name>
<dbReference type="Proteomes" id="UP000799324">
    <property type="component" value="Unassembled WGS sequence"/>
</dbReference>
<dbReference type="PRINTS" id="PR00080">
    <property type="entry name" value="SDRFAMILY"/>
</dbReference>
<comment type="similarity">
    <text evidence="1 3">Belongs to the short-chain dehydrogenases/reductases (SDR) family.</text>
</comment>
<gene>
    <name evidence="4" type="ORF">K491DRAFT_698801</name>
</gene>
<dbReference type="GO" id="GO:0004806">
    <property type="term" value="F:triacylglycerol lipase activity"/>
    <property type="evidence" value="ECO:0007669"/>
    <property type="project" value="TreeGrafter"/>
</dbReference>
<evidence type="ECO:0000313" key="5">
    <source>
        <dbReference type="Proteomes" id="UP000799324"/>
    </source>
</evidence>
<evidence type="ECO:0000313" key="4">
    <source>
        <dbReference type="EMBL" id="KAF2648588.1"/>
    </source>
</evidence>
<dbReference type="Pfam" id="PF00106">
    <property type="entry name" value="adh_short"/>
    <property type="match status" value="1"/>
</dbReference>
<dbReference type="AlphaFoldDB" id="A0A6A6SQD4"/>
<accession>A0A6A6SQD4</accession>
<protein>
    <submittedName>
        <fullName evidence="4">NAD(P)-binding protein</fullName>
    </submittedName>
</protein>
<dbReference type="PRINTS" id="PR00081">
    <property type="entry name" value="GDHRDH"/>
</dbReference>
<evidence type="ECO:0000256" key="3">
    <source>
        <dbReference type="RuleBase" id="RU000363"/>
    </source>
</evidence>
<keyword evidence="2" id="KW-0560">Oxidoreductase</keyword>
<evidence type="ECO:0000256" key="2">
    <source>
        <dbReference type="ARBA" id="ARBA00023002"/>
    </source>
</evidence>
<dbReference type="GO" id="GO:0006654">
    <property type="term" value="P:phosphatidic acid biosynthetic process"/>
    <property type="evidence" value="ECO:0007669"/>
    <property type="project" value="TreeGrafter"/>
</dbReference>
<dbReference type="InterPro" id="IPR002347">
    <property type="entry name" value="SDR_fam"/>
</dbReference>
<dbReference type="Gene3D" id="3.40.50.720">
    <property type="entry name" value="NAD(P)-binding Rossmann-like Domain"/>
    <property type="match status" value="1"/>
</dbReference>
<dbReference type="GO" id="GO:0000140">
    <property type="term" value="F:acylglycerone-phosphate reductase (NADP+) activity"/>
    <property type="evidence" value="ECO:0007669"/>
    <property type="project" value="TreeGrafter"/>
</dbReference>
<dbReference type="PANTHER" id="PTHR44169:SF6">
    <property type="entry name" value="NADPH-DEPENDENT 1-ACYLDIHYDROXYACETONE PHOSPHATE REDUCTASE"/>
    <property type="match status" value="1"/>
</dbReference>
<organism evidence="4 5">
    <name type="scientific">Lophiostoma macrostomum CBS 122681</name>
    <dbReference type="NCBI Taxonomy" id="1314788"/>
    <lineage>
        <taxon>Eukaryota</taxon>
        <taxon>Fungi</taxon>
        <taxon>Dikarya</taxon>
        <taxon>Ascomycota</taxon>
        <taxon>Pezizomycotina</taxon>
        <taxon>Dothideomycetes</taxon>
        <taxon>Pleosporomycetidae</taxon>
        <taxon>Pleosporales</taxon>
        <taxon>Lophiostomataceae</taxon>
        <taxon>Lophiostoma</taxon>
    </lineage>
</organism>
<dbReference type="SUPFAM" id="SSF51735">
    <property type="entry name" value="NAD(P)-binding Rossmann-fold domains"/>
    <property type="match status" value="1"/>
</dbReference>
<sequence length="287" mass="30177">MGLSSQLSVLVTGCSAGGIGSALAFSFASRGHLVFATARNTSKIDPQLATLSNVEVLELDTTSTESIAAAAEVVGKRTGGGLGVLVNNAGMGFVNPFLDVDLDAARKMFEVNFWGALMCIQGFKNLLVKAKGTIVNNSSMAFAAPCPYLSLYCASKAALSHLDAVIALELKPLNVRVISLITGKVASEFYTNNPKHTLPTDSLYHAVSEDVQDAILGKGPYSGGTEVQKFADDVVKQVLKQGTKGKLWWGEGTGLVKFATGWLPAWVLQGFLYKTAGLGKVEKGGKA</sequence>
<dbReference type="PANTHER" id="PTHR44169">
    <property type="entry name" value="NADPH-DEPENDENT 1-ACYLDIHYDROXYACETONE PHOSPHATE REDUCTASE"/>
    <property type="match status" value="1"/>
</dbReference>
<dbReference type="GO" id="GO:0005811">
    <property type="term" value="C:lipid droplet"/>
    <property type="evidence" value="ECO:0007669"/>
    <property type="project" value="TreeGrafter"/>
</dbReference>
<dbReference type="EMBL" id="MU004531">
    <property type="protein sequence ID" value="KAF2648588.1"/>
    <property type="molecule type" value="Genomic_DNA"/>
</dbReference>
<proteinExistence type="inferred from homology"/>
<keyword evidence="5" id="KW-1185">Reference proteome</keyword>
<dbReference type="GO" id="GO:0019433">
    <property type="term" value="P:triglyceride catabolic process"/>
    <property type="evidence" value="ECO:0007669"/>
    <property type="project" value="TreeGrafter"/>
</dbReference>
<dbReference type="OrthoDB" id="2102561at2759"/>
<reference evidence="4" key="1">
    <citation type="journal article" date="2020" name="Stud. Mycol.">
        <title>101 Dothideomycetes genomes: a test case for predicting lifestyles and emergence of pathogens.</title>
        <authorList>
            <person name="Haridas S."/>
            <person name="Albert R."/>
            <person name="Binder M."/>
            <person name="Bloem J."/>
            <person name="Labutti K."/>
            <person name="Salamov A."/>
            <person name="Andreopoulos B."/>
            <person name="Baker S."/>
            <person name="Barry K."/>
            <person name="Bills G."/>
            <person name="Bluhm B."/>
            <person name="Cannon C."/>
            <person name="Castanera R."/>
            <person name="Culley D."/>
            <person name="Daum C."/>
            <person name="Ezra D."/>
            <person name="Gonzalez J."/>
            <person name="Henrissat B."/>
            <person name="Kuo A."/>
            <person name="Liang C."/>
            <person name="Lipzen A."/>
            <person name="Lutzoni F."/>
            <person name="Magnuson J."/>
            <person name="Mondo S."/>
            <person name="Nolan M."/>
            <person name="Ohm R."/>
            <person name="Pangilinan J."/>
            <person name="Park H.-J."/>
            <person name="Ramirez L."/>
            <person name="Alfaro M."/>
            <person name="Sun H."/>
            <person name="Tritt A."/>
            <person name="Yoshinaga Y."/>
            <person name="Zwiers L.-H."/>
            <person name="Turgeon B."/>
            <person name="Goodwin S."/>
            <person name="Spatafora J."/>
            <person name="Crous P."/>
            <person name="Grigoriev I."/>
        </authorList>
    </citation>
    <scope>NUCLEOTIDE SEQUENCE</scope>
    <source>
        <strain evidence="4">CBS 122681</strain>
    </source>
</reference>
<evidence type="ECO:0000256" key="1">
    <source>
        <dbReference type="ARBA" id="ARBA00006484"/>
    </source>
</evidence>
<dbReference type="GO" id="GO:0005783">
    <property type="term" value="C:endoplasmic reticulum"/>
    <property type="evidence" value="ECO:0007669"/>
    <property type="project" value="TreeGrafter"/>
</dbReference>
<dbReference type="InterPro" id="IPR036291">
    <property type="entry name" value="NAD(P)-bd_dom_sf"/>
</dbReference>